<dbReference type="InterPro" id="IPR000086">
    <property type="entry name" value="NUDIX_hydrolase_dom"/>
</dbReference>
<evidence type="ECO:0000259" key="2">
    <source>
        <dbReference type="PROSITE" id="PS51462"/>
    </source>
</evidence>
<dbReference type="SUPFAM" id="SSF55811">
    <property type="entry name" value="Nudix"/>
    <property type="match status" value="1"/>
</dbReference>
<evidence type="ECO:0000256" key="1">
    <source>
        <dbReference type="SAM" id="MobiDB-lite"/>
    </source>
</evidence>
<dbReference type="PROSITE" id="PS51462">
    <property type="entry name" value="NUDIX"/>
    <property type="match status" value="1"/>
</dbReference>
<dbReference type="PROSITE" id="PS00289">
    <property type="entry name" value="PTX_1"/>
    <property type="match status" value="1"/>
</dbReference>
<proteinExistence type="evidence at transcript level"/>
<protein>
    <submittedName>
        <fullName evidence="3">Putative transient receptor potential-related channel 7</fullName>
    </submittedName>
</protein>
<organism evidence="3">
    <name type="scientific">Amblyomma triste</name>
    <name type="common">Neotropical tick</name>
    <dbReference type="NCBI Taxonomy" id="251400"/>
    <lineage>
        <taxon>Eukaryota</taxon>
        <taxon>Metazoa</taxon>
        <taxon>Ecdysozoa</taxon>
        <taxon>Arthropoda</taxon>
        <taxon>Chelicerata</taxon>
        <taxon>Arachnida</taxon>
        <taxon>Acari</taxon>
        <taxon>Parasitiformes</taxon>
        <taxon>Ixodida</taxon>
        <taxon>Ixodoidea</taxon>
        <taxon>Ixodidae</taxon>
        <taxon>Amblyomminae</taxon>
        <taxon>Amblyomma</taxon>
    </lineage>
</organism>
<dbReference type="InterPro" id="IPR030476">
    <property type="entry name" value="Pentaxin_CS"/>
</dbReference>
<accession>A0A023GHX9</accession>
<dbReference type="Pfam" id="PF00293">
    <property type="entry name" value="NUDIX"/>
    <property type="match status" value="1"/>
</dbReference>
<dbReference type="GO" id="GO:0047631">
    <property type="term" value="F:ADP-ribose diphosphatase activity"/>
    <property type="evidence" value="ECO:0007669"/>
    <property type="project" value="InterPro"/>
</dbReference>
<dbReference type="InterPro" id="IPR039989">
    <property type="entry name" value="NUDT9"/>
</dbReference>
<dbReference type="CDD" id="cd03670">
    <property type="entry name" value="NUDIX_ADPRase_Nudt9"/>
    <property type="match status" value="1"/>
</dbReference>
<dbReference type="PANTHER" id="PTHR13030">
    <property type="entry name" value="NUDIX HYDROLASE"/>
    <property type="match status" value="1"/>
</dbReference>
<dbReference type="Pfam" id="PF25969">
    <property type="entry name" value="NUDT9_N"/>
    <property type="match status" value="1"/>
</dbReference>
<feature type="region of interest" description="Disordered" evidence="1">
    <location>
        <begin position="100"/>
        <end position="123"/>
    </location>
</feature>
<feature type="domain" description="Nudix hydrolase" evidence="2">
    <location>
        <begin position="138"/>
        <end position="293"/>
    </location>
</feature>
<dbReference type="PANTHER" id="PTHR13030:SF8">
    <property type="entry name" value="ADP-RIBOSE PYROPHOSPHATASE, MITOCHONDRIAL"/>
    <property type="match status" value="1"/>
</dbReference>
<evidence type="ECO:0000313" key="3">
    <source>
        <dbReference type="EMBL" id="JAC33511.1"/>
    </source>
</evidence>
<name>A0A023GHX9_AMBTT</name>
<reference evidence="3" key="1">
    <citation type="submission" date="2014-03" db="EMBL/GenBank/DDBJ databases">
        <title>The sialotranscriptome of Amblyomma triste, Amblyomma parvum and Amblyomma cajennense ticks, uncovered by 454-based RNA-seq.</title>
        <authorList>
            <person name="Garcia G.R."/>
            <person name="Gardinassi L.G."/>
            <person name="Ribeiro J.M."/>
            <person name="Anatriello E."/>
            <person name="Ferreira B.R."/>
            <person name="Moreira H.N."/>
            <person name="Mafra C."/>
            <person name="Olegario M.M."/>
            <person name="Szabo P.J."/>
            <person name="Miranda-Santos I.K."/>
            <person name="Maruyama S.R."/>
        </authorList>
    </citation>
    <scope>NUCLEOTIDE SEQUENCE</scope>
    <source>
        <strain evidence="3">Mato Grasso do Sul</strain>
        <tissue evidence="3">Salivary glands</tissue>
    </source>
</reference>
<dbReference type="Gene3D" id="3.90.79.10">
    <property type="entry name" value="Nucleoside Triphosphate Pyrophosphohydrolase"/>
    <property type="match status" value="1"/>
</dbReference>
<dbReference type="FunFam" id="3.90.79.10:FF:000021">
    <property type="entry name" value="ADP-ribose pyrophosphatase, mitochondrial isoform X1"/>
    <property type="match status" value="1"/>
</dbReference>
<dbReference type="InterPro" id="IPR015797">
    <property type="entry name" value="NUDIX_hydrolase-like_dom_sf"/>
</dbReference>
<dbReference type="AlphaFoldDB" id="A0A023GHX9"/>
<sequence length="298" mass="33593">MLPQKLLRTCFYLSAFGLKTMRVHFKCRGAKYPGTDVLRLPVPDDKVAWTVEWPEYKPPSYSLPGLASKPWADPEIGSHFCPSWNTLDGSVDRRSHEGAYAVQDGRPQNPHGRTGLSGRGRLGRWGPNHAADPLVTRWKRDSAGSVVMNECSRLPVLQFVAIARRDSGEWAIPGGMVDPGELVSATLRREFCEEAMNSLSMSEQDKRSLEKSLELFFSKGIEVYKGYVDDPRNTDNAWMETVAFNFHDENGNITGKFSLEAGDDAAKVRWTDIDKELCLYASHSDLVYRVVQRLKAHW</sequence>
<dbReference type="EMBL" id="GBBM01001907">
    <property type="protein sequence ID" value="JAC33511.1"/>
    <property type="molecule type" value="mRNA"/>
</dbReference>
<keyword evidence="3" id="KW-0675">Receptor</keyword>